<dbReference type="InterPro" id="IPR001173">
    <property type="entry name" value="Glyco_trans_2-like"/>
</dbReference>
<evidence type="ECO:0000256" key="6">
    <source>
        <dbReference type="ARBA" id="ARBA00022989"/>
    </source>
</evidence>
<comment type="subcellular location">
    <subcellularLocation>
        <location evidence="1">Cell membrane</location>
        <topology evidence="1">Multi-pass membrane protein</topology>
    </subcellularLocation>
</comment>
<keyword evidence="12" id="KW-1185">Reference proteome</keyword>
<evidence type="ECO:0000256" key="2">
    <source>
        <dbReference type="ARBA" id="ARBA00022475"/>
    </source>
</evidence>
<evidence type="ECO:0000256" key="1">
    <source>
        <dbReference type="ARBA" id="ARBA00004651"/>
    </source>
</evidence>
<dbReference type="PANTHER" id="PTHR48090:SF1">
    <property type="entry name" value="PROPHAGE BACTOPRENOL GLUCOSYL TRANSFERASE HOMOLOG"/>
    <property type="match status" value="1"/>
</dbReference>
<evidence type="ECO:0000259" key="10">
    <source>
        <dbReference type="Pfam" id="PF00535"/>
    </source>
</evidence>
<evidence type="ECO:0000256" key="5">
    <source>
        <dbReference type="ARBA" id="ARBA00022692"/>
    </source>
</evidence>
<dbReference type="RefSeq" id="WP_109921454.1">
    <property type="nucleotide sequence ID" value="NZ_QGLF01000003.1"/>
</dbReference>
<dbReference type="InterPro" id="IPR050256">
    <property type="entry name" value="Glycosyltransferase_2"/>
</dbReference>
<keyword evidence="7 9" id="KW-0472">Membrane</keyword>
<dbReference type="Pfam" id="PF00535">
    <property type="entry name" value="Glycos_transf_2"/>
    <property type="match status" value="1"/>
</dbReference>
<evidence type="ECO:0000313" key="12">
    <source>
        <dbReference type="Proteomes" id="UP000246077"/>
    </source>
</evidence>
<keyword evidence="6 9" id="KW-1133">Transmembrane helix</keyword>
<dbReference type="FunFam" id="3.90.550.10:FF:000079">
    <property type="entry name" value="Probable glycosyl transferase"/>
    <property type="match status" value="1"/>
</dbReference>
<accession>A0A317E3N2</accession>
<dbReference type="SUPFAM" id="SSF53448">
    <property type="entry name" value="Nucleotide-diphospho-sugar transferases"/>
    <property type="match status" value="1"/>
</dbReference>
<dbReference type="PANTHER" id="PTHR48090">
    <property type="entry name" value="UNDECAPRENYL-PHOSPHATE 4-DEOXY-4-FORMAMIDO-L-ARABINOSE TRANSFERASE-RELATED"/>
    <property type="match status" value="1"/>
</dbReference>
<evidence type="ECO:0000256" key="3">
    <source>
        <dbReference type="ARBA" id="ARBA00022676"/>
    </source>
</evidence>
<dbReference type="GO" id="GO:0016757">
    <property type="term" value="F:glycosyltransferase activity"/>
    <property type="evidence" value="ECO:0007669"/>
    <property type="project" value="UniProtKB-KW"/>
</dbReference>
<dbReference type="CDD" id="cd04187">
    <property type="entry name" value="DPM1_like_bac"/>
    <property type="match status" value="1"/>
</dbReference>
<sequence>MAPRPFLSLVVPVRNEEEVLDAFFAALAPVAEQVAATAGPVEFIFIDDGSTDRTAALLRARAETDPRVRLVSFSRNFGKEAGLTAGLHFARGDVAVPIDVDLQDPPELIPAMIAKWRDGFDVVYGERVSRPTDTWLKRLSAERFYRLFNRISDVPIPFNAGDFRLMDRAVVEALCALPERTRFMKGLFAAMGYRQAALPYVRPERAAGTTKFRFLRLWAFALDGITSFSSIPLRVWSYVGGAIALLGLLYGGFIGLRTLVFGRDVPGFATLAVMTSVIGGLQLLSIGVLGEYVARLFVEAKQRPIFIVRELAGFDDEEAAEQARKLAGKAVIARHRPRPAPQALEP</sequence>
<dbReference type="Proteomes" id="UP000246077">
    <property type="component" value="Unassembled WGS sequence"/>
</dbReference>
<feature type="transmembrane region" description="Helical" evidence="9">
    <location>
        <begin position="268"/>
        <end position="294"/>
    </location>
</feature>
<evidence type="ECO:0000256" key="8">
    <source>
        <dbReference type="ARBA" id="ARBA00038152"/>
    </source>
</evidence>
<feature type="transmembrane region" description="Helical" evidence="9">
    <location>
        <begin position="235"/>
        <end position="256"/>
    </location>
</feature>
<dbReference type="AlphaFoldDB" id="A0A317E3N2"/>
<keyword evidence="5 9" id="KW-0812">Transmembrane</keyword>
<feature type="domain" description="Glycosyltransferase 2-like" evidence="10">
    <location>
        <begin position="8"/>
        <end position="173"/>
    </location>
</feature>
<protein>
    <submittedName>
        <fullName evidence="11">Glycosyltransferase</fullName>
    </submittedName>
</protein>
<comment type="caution">
    <text evidence="11">The sequence shown here is derived from an EMBL/GenBank/DDBJ whole genome shotgun (WGS) entry which is preliminary data.</text>
</comment>
<keyword evidence="2" id="KW-1003">Cell membrane</keyword>
<name>A0A317E3N2_9PROT</name>
<dbReference type="Gene3D" id="3.90.550.10">
    <property type="entry name" value="Spore Coat Polysaccharide Biosynthesis Protein SpsA, Chain A"/>
    <property type="match status" value="1"/>
</dbReference>
<dbReference type="GO" id="GO:0005886">
    <property type="term" value="C:plasma membrane"/>
    <property type="evidence" value="ECO:0007669"/>
    <property type="project" value="UniProtKB-SubCell"/>
</dbReference>
<reference evidence="12" key="1">
    <citation type="submission" date="2018-05" db="EMBL/GenBank/DDBJ databases">
        <title>Zavarzinia sp. HR-AS.</title>
        <authorList>
            <person name="Lee Y."/>
            <person name="Jeon C.O."/>
        </authorList>
    </citation>
    <scope>NUCLEOTIDE SEQUENCE [LARGE SCALE GENOMIC DNA]</scope>
    <source>
        <strain evidence="12">DSM 1231</strain>
    </source>
</reference>
<gene>
    <name evidence="11" type="ORF">DKG75_12525</name>
</gene>
<dbReference type="OrthoDB" id="9807795at2"/>
<keyword evidence="3" id="KW-0328">Glycosyltransferase</keyword>
<evidence type="ECO:0000256" key="9">
    <source>
        <dbReference type="SAM" id="Phobius"/>
    </source>
</evidence>
<organism evidence="11 12">
    <name type="scientific">Zavarzinia compransoris</name>
    <dbReference type="NCBI Taxonomy" id="1264899"/>
    <lineage>
        <taxon>Bacteria</taxon>
        <taxon>Pseudomonadati</taxon>
        <taxon>Pseudomonadota</taxon>
        <taxon>Alphaproteobacteria</taxon>
        <taxon>Rhodospirillales</taxon>
        <taxon>Zavarziniaceae</taxon>
        <taxon>Zavarzinia</taxon>
    </lineage>
</organism>
<evidence type="ECO:0000313" key="11">
    <source>
        <dbReference type="EMBL" id="PWR20810.1"/>
    </source>
</evidence>
<dbReference type="EMBL" id="QGLF01000003">
    <property type="protein sequence ID" value="PWR20810.1"/>
    <property type="molecule type" value="Genomic_DNA"/>
</dbReference>
<dbReference type="InterPro" id="IPR029044">
    <property type="entry name" value="Nucleotide-diphossugar_trans"/>
</dbReference>
<evidence type="ECO:0000256" key="4">
    <source>
        <dbReference type="ARBA" id="ARBA00022679"/>
    </source>
</evidence>
<keyword evidence="4 11" id="KW-0808">Transferase</keyword>
<proteinExistence type="inferred from homology"/>
<evidence type="ECO:0000256" key="7">
    <source>
        <dbReference type="ARBA" id="ARBA00023136"/>
    </source>
</evidence>
<comment type="similarity">
    <text evidence="8">Belongs to the glycosyltransferase 2 family. GtrB subfamily.</text>
</comment>